<dbReference type="EMBL" id="LN679200">
    <property type="protein sequence ID" value="CEL52756.1"/>
    <property type="molecule type" value="Genomic_DNA"/>
</dbReference>
<protein>
    <recommendedName>
        <fullName evidence="3">Zn(2)-C6 fungal-type domain-containing protein</fullName>
    </recommendedName>
</protein>
<dbReference type="PANTHER" id="PTHR37534:SF7">
    <property type="entry name" value="TRANSCRIPTIONAL ACTIVATOR PROTEIN UGA3"/>
    <property type="match status" value="1"/>
</dbReference>
<name>A0A0B7F3W4_THACB</name>
<dbReference type="GO" id="GO:0008270">
    <property type="term" value="F:zinc ion binding"/>
    <property type="evidence" value="ECO:0007669"/>
    <property type="project" value="InterPro"/>
</dbReference>
<proteinExistence type="predicted"/>
<evidence type="ECO:0000259" key="3">
    <source>
        <dbReference type="PROSITE" id="PS50048"/>
    </source>
</evidence>
<dbReference type="GO" id="GO:0005634">
    <property type="term" value="C:nucleus"/>
    <property type="evidence" value="ECO:0007669"/>
    <property type="project" value="UniProtKB-SubCell"/>
</dbReference>
<dbReference type="Pfam" id="PF11951">
    <property type="entry name" value="Fungal_trans_2"/>
    <property type="match status" value="1"/>
</dbReference>
<dbReference type="Pfam" id="PF00172">
    <property type="entry name" value="Zn_clus"/>
    <property type="match status" value="1"/>
</dbReference>
<evidence type="ECO:0000256" key="1">
    <source>
        <dbReference type="ARBA" id="ARBA00004123"/>
    </source>
</evidence>
<accession>A0A0B7F3W4</accession>
<dbReference type="PROSITE" id="PS00463">
    <property type="entry name" value="ZN2_CY6_FUNGAL_1"/>
    <property type="match status" value="1"/>
</dbReference>
<evidence type="ECO:0000256" key="2">
    <source>
        <dbReference type="ARBA" id="ARBA00023242"/>
    </source>
</evidence>
<dbReference type="GO" id="GO:0000976">
    <property type="term" value="F:transcription cis-regulatory region binding"/>
    <property type="evidence" value="ECO:0007669"/>
    <property type="project" value="TreeGrafter"/>
</dbReference>
<dbReference type="CDD" id="cd00067">
    <property type="entry name" value="GAL4"/>
    <property type="match status" value="1"/>
</dbReference>
<evidence type="ECO:0000313" key="5">
    <source>
        <dbReference type="Proteomes" id="UP000059188"/>
    </source>
</evidence>
<dbReference type="InterPro" id="IPR001138">
    <property type="entry name" value="Zn2Cys6_DnaBD"/>
</dbReference>
<dbReference type="PROSITE" id="PS50048">
    <property type="entry name" value="ZN2_CY6_FUNGAL_2"/>
    <property type="match status" value="1"/>
</dbReference>
<dbReference type="Gene3D" id="4.10.240.10">
    <property type="entry name" value="Zn(2)-C6 fungal-type DNA-binding domain"/>
    <property type="match status" value="1"/>
</dbReference>
<keyword evidence="2" id="KW-0539">Nucleus</keyword>
<sequence length="587" mass="65261">MTKFRRSTTGCTACKRRRKKCDESKPRCQRCETSGTPCNYEYVEHQGTTTHLIQRTKPAPRPPSESLAQATRNTTIALELAPVSFPVPSAYGDPPRSVYYTTSHLPNIGPSSEQSVNTLVDLTIPSLSDTDFQQINPWHTSPSFSLPGIEGLPDDGTRVVPGTEDLTQFDHDLTENIKNEDFEGIRPLLCIVPTLDRNAKDNALSFVLQCYWQWAVMFVFDPLKVVHSIREDVITCFSSQNTRARTILIANAMKIFSNNPSVSSTGMALITNLAAKVREEVQTFMATPLSPVLALDRQIAMRTLDNSLEVMTLQINACSMATCIQSVEDAAPVFRRACPEPLGQPINLANILLDPSVNLRHFVSLDIMGSVASGRLTHFRYEVTYSAELCDRMFQLQENYGLQWLHGLPDQFIMIFAWINSLYETQGAGVNIELINRIETEVDRVKIVTSSSGDPSLKIARTAVHECWRMAVLIYLYMVLCGADASDCRVVSTMKRFMRLVKGTKPGRIPDTYMANPMIVAGVAACKDRDRDIIRQRILSVPECATPGTAGHDAVLQLQDVWARASGEGRAAVWADLRIACFNITGM</sequence>
<comment type="subcellular location">
    <subcellularLocation>
        <location evidence="1">Nucleus</location>
    </subcellularLocation>
</comment>
<dbReference type="STRING" id="1108050.A0A0B7F3W4"/>
<dbReference type="InterPro" id="IPR036864">
    <property type="entry name" value="Zn2-C6_fun-type_DNA-bd_sf"/>
</dbReference>
<dbReference type="OrthoDB" id="3148729at2759"/>
<dbReference type="SUPFAM" id="SSF57701">
    <property type="entry name" value="Zn2/Cys6 DNA-binding domain"/>
    <property type="match status" value="1"/>
</dbReference>
<dbReference type="InterPro" id="IPR021858">
    <property type="entry name" value="Fun_TF"/>
</dbReference>
<feature type="domain" description="Zn(2)-C6 fungal-type" evidence="3">
    <location>
        <begin position="10"/>
        <end position="40"/>
    </location>
</feature>
<dbReference type="Proteomes" id="UP000059188">
    <property type="component" value="Unassembled WGS sequence"/>
</dbReference>
<evidence type="ECO:0000313" key="4">
    <source>
        <dbReference type="EMBL" id="CEL52756.1"/>
    </source>
</evidence>
<dbReference type="GO" id="GO:0000981">
    <property type="term" value="F:DNA-binding transcription factor activity, RNA polymerase II-specific"/>
    <property type="evidence" value="ECO:0007669"/>
    <property type="project" value="InterPro"/>
</dbReference>
<dbReference type="AlphaFoldDB" id="A0A0B7F3W4"/>
<keyword evidence="5" id="KW-1185">Reference proteome</keyword>
<organism evidence="4 5">
    <name type="scientific">Thanatephorus cucumeris (strain AG1-IB / isolate 7/3/14)</name>
    <name type="common">Lettuce bottom rot fungus</name>
    <name type="synonym">Rhizoctonia solani</name>
    <dbReference type="NCBI Taxonomy" id="1108050"/>
    <lineage>
        <taxon>Eukaryota</taxon>
        <taxon>Fungi</taxon>
        <taxon>Dikarya</taxon>
        <taxon>Basidiomycota</taxon>
        <taxon>Agaricomycotina</taxon>
        <taxon>Agaricomycetes</taxon>
        <taxon>Cantharellales</taxon>
        <taxon>Ceratobasidiaceae</taxon>
        <taxon>Rhizoctonia</taxon>
        <taxon>Rhizoctonia solani AG-1</taxon>
    </lineage>
</organism>
<dbReference type="SMART" id="SM00066">
    <property type="entry name" value="GAL4"/>
    <property type="match status" value="1"/>
</dbReference>
<reference evidence="4 5" key="1">
    <citation type="submission" date="2014-11" db="EMBL/GenBank/DDBJ databases">
        <authorList>
            <person name="Wibberg Daniel"/>
        </authorList>
    </citation>
    <scope>NUCLEOTIDE SEQUENCE [LARGE SCALE GENOMIC DNA]</scope>
    <source>
        <strain evidence="4">Rhizoctonia solani AG1-IB 7/3/14</strain>
    </source>
</reference>
<dbReference type="PANTHER" id="PTHR37534">
    <property type="entry name" value="TRANSCRIPTIONAL ACTIVATOR PROTEIN UGA3"/>
    <property type="match status" value="1"/>
</dbReference>
<dbReference type="GO" id="GO:0045944">
    <property type="term" value="P:positive regulation of transcription by RNA polymerase II"/>
    <property type="evidence" value="ECO:0007669"/>
    <property type="project" value="TreeGrafter"/>
</dbReference>
<gene>
    <name evidence="4" type="ORF">RSOLAG1IB_11100</name>
</gene>